<name>A0A438JG78_VITVI</name>
<gene>
    <name evidence="2" type="ORF">CK203_014738</name>
</gene>
<reference evidence="2 3" key="1">
    <citation type="journal article" date="2018" name="PLoS Genet.">
        <title>Population sequencing reveals clonal diversity and ancestral inbreeding in the grapevine cultivar Chardonnay.</title>
        <authorList>
            <person name="Roach M.J."/>
            <person name="Johnson D.L."/>
            <person name="Bohlmann J."/>
            <person name="van Vuuren H.J."/>
            <person name="Jones S.J."/>
            <person name="Pretorius I.S."/>
            <person name="Schmidt S.A."/>
            <person name="Borneman A.R."/>
        </authorList>
    </citation>
    <scope>NUCLEOTIDE SEQUENCE [LARGE SCALE GENOMIC DNA]</scope>
    <source>
        <strain evidence="3">cv. Chardonnay</strain>
        <tissue evidence="2">Leaf</tissue>
    </source>
</reference>
<proteinExistence type="predicted"/>
<dbReference type="AlphaFoldDB" id="A0A438JG78"/>
<evidence type="ECO:0000256" key="1">
    <source>
        <dbReference type="SAM" id="MobiDB-lite"/>
    </source>
</evidence>
<feature type="region of interest" description="Disordered" evidence="1">
    <location>
        <begin position="1"/>
        <end position="25"/>
    </location>
</feature>
<feature type="compositionally biased region" description="Polar residues" evidence="1">
    <location>
        <begin position="152"/>
        <end position="161"/>
    </location>
</feature>
<organism evidence="2 3">
    <name type="scientific">Vitis vinifera</name>
    <name type="common">Grape</name>
    <dbReference type="NCBI Taxonomy" id="29760"/>
    <lineage>
        <taxon>Eukaryota</taxon>
        <taxon>Viridiplantae</taxon>
        <taxon>Streptophyta</taxon>
        <taxon>Embryophyta</taxon>
        <taxon>Tracheophyta</taxon>
        <taxon>Spermatophyta</taxon>
        <taxon>Magnoliopsida</taxon>
        <taxon>eudicotyledons</taxon>
        <taxon>Gunneridae</taxon>
        <taxon>Pentapetalae</taxon>
        <taxon>rosids</taxon>
        <taxon>Vitales</taxon>
        <taxon>Vitaceae</taxon>
        <taxon>Viteae</taxon>
        <taxon>Vitis</taxon>
    </lineage>
</organism>
<evidence type="ECO:0000313" key="3">
    <source>
        <dbReference type="Proteomes" id="UP000288805"/>
    </source>
</evidence>
<comment type="caution">
    <text evidence="2">The sequence shown here is derived from an EMBL/GenBank/DDBJ whole genome shotgun (WGS) entry which is preliminary data.</text>
</comment>
<dbReference type="Proteomes" id="UP000288805">
    <property type="component" value="Unassembled WGS sequence"/>
</dbReference>
<evidence type="ECO:0000313" key="2">
    <source>
        <dbReference type="EMBL" id="RVX07968.1"/>
    </source>
</evidence>
<protein>
    <submittedName>
        <fullName evidence="2">Uncharacterized protein</fullName>
    </submittedName>
</protein>
<sequence length="173" mass="18874">MEATADEQLAQPLLQPRQCSSSTEPNSASSSLFRIAGPAIVVYFLNSVSSLSTQIFRGHLCGILPKKCHVASSPLDTQTSPLRHVELLIPPGRRFSLIPPGREFCPADVPPSPDISHPEFCPDDVPPSLDISQPAPVAEWERRAIQLPRSDMSGSSGSTYPENIRSRQFRFPG</sequence>
<dbReference type="EMBL" id="QGNW01000043">
    <property type="protein sequence ID" value="RVX07968.1"/>
    <property type="molecule type" value="Genomic_DNA"/>
</dbReference>
<accession>A0A438JG78</accession>
<feature type="region of interest" description="Disordered" evidence="1">
    <location>
        <begin position="147"/>
        <end position="173"/>
    </location>
</feature>